<keyword evidence="2" id="KW-1185">Reference proteome</keyword>
<evidence type="ECO:0000313" key="1">
    <source>
        <dbReference type="EMBL" id="KAJ9096223.1"/>
    </source>
</evidence>
<reference evidence="1" key="1">
    <citation type="submission" date="2023-04" db="EMBL/GenBank/DDBJ databases">
        <title>Draft Genome sequencing of Naganishia species isolated from polar environments using Oxford Nanopore Technology.</title>
        <authorList>
            <person name="Leo P."/>
            <person name="Venkateswaran K."/>
        </authorList>
    </citation>
    <scope>NUCLEOTIDE SEQUENCE</scope>
    <source>
        <strain evidence="1">MNA-CCFEE 5262</strain>
    </source>
</reference>
<proteinExistence type="predicted"/>
<gene>
    <name evidence="1" type="ORF">QFC20_006467</name>
</gene>
<sequence>MSISGQALAHLLSTPRPSVRLPSTPPVYTPDQTRLIDALIAYFTPTSTSPDKSPCLPLSPDEQLFLSRETLIRFLTGTKNDLSHTKARLDKCLTWRRSLGVDQISETAAEVAPEGVCGKEFVLGYSTKGQPVLHFLPNKSDTQESQRQLKHVVYMLERTADLMPPGVNNLVLIIDFAGKKSAPTSPGMAKQFISVLQDFYPERLGTAVLLSIPWIVRKFLDFAFTFVDPVTKAKVRWHVDVVKEGIVPADEAVKDYGGTVDFAYKQEDYWNLLRDTVLAKRAVWRENWKQLGGGVGQPEWEFKKEYQQPTAPTSQLVSSPSNSQQQLSPATATSSEITYAATPNASTPARSESVSSDATYHENHGLDLHSFDKAMGGLVIVEDA</sequence>
<accession>A0ACC2VAS3</accession>
<dbReference type="Proteomes" id="UP001230649">
    <property type="component" value="Unassembled WGS sequence"/>
</dbReference>
<evidence type="ECO:0000313" key="2">
    <source>
        <dbReference type="Proteomes" id="UP001230649"/>
    </source>
</evidence>
<protein>
    <submittedName>
        <fullName evidence="1">Uncharacterized protein</fullName>
    </submittedName>
</protein>
<name>A0ACC2VAS3_9TREE</name>
<organism evidence="1 2">
    <name type="scientific">Naganishia adeliensis</name>
    <dbReference type="NCBI Taxonomy" id="92952"/>
    <lineage>
        <taxon>Eukaryota</taxon>
        <taxon>Fungi</taxon>
        <taxon>Dikarya</taxon>
        <taxon>Basidiomycota</taxon>
        <taxon>Agaricomycotina</taxon>
        <taxon>Tremellomycetes</taxon>
        <taxon>Filobasidiales</taxon>
        <taxon>Filobasidiaceae</taxon>
        <taxon>Naganishia</taxon>
    </lineage>
</organism>
<dbReference type="EMBL" id="JASBWS010000115">
    <property type="protein sequence ID" value="KAJ9096223.1"/>
    <property type="molecule type" value="Genomic_DNA"/>
</dbReference>
<comment type="caution">
    <text evidence="1">The sequence shown here is derived from an EMBL/GenBank/DDBJ whole genome shotgun (WGS) entry which is preliminary data.</text>
</comment>